<feature type="chain" id="PRO_5044780081" description="GDNF/GAS1 domain-containing protein" evidence="6">
    <location>
        <begin position="18"/>
        <end position="243"/>
    </location>
</feature>
<proteinExistence type="predicted"/>
<dbReference type="InterPro" id="IPR039596">
    <property type="entry name" value="GAS1"/>
</dbReference>
<dbReference type="Pfam" id="PF02351">
    <property type="entry name" value="GDNF"/>
    <property type="match status" value="1"/>
</dbReference>
<evidence type="ECO:0000256" key="5">
    <source>
        <dbReference type="ARBA" id="ARBA00023180"/>
    </source>
</evidence>
<dbReference type="InterPro" id="IPR016017">
    <property type="entry name" value="GDNF/GAS1"/>
</dbReference>
<dbReference type="AlphaFoldDB" id="A0ABD1F7U1"/>
<keyword evidence="5" id="KW-0325">Glycoprotein</keyword>
<evidence type="ECO:0000256" key="6">
    <source>
        <dbReference type="SAM" id="SignalP"/>
    </source>
</evidence>
<feature type="domain" description="GDNF/GAS1" evidence="7">
    <location>
        <begin position="111"/>
        <end position="184"/>
    </location>
</feature>
<reference evidence="8 9" key="1">
    <citation type="submission" date="2024-05" db="EMBL/GenBank/DDBJ databases">
        <title>Genetic variation in Jamaican populations of the coffee berry borer (Hypothenemus hampei).</title>
        <authorList>
            <person name="Errbii M."/>
            <person name="Myrie A."/>
        </authorList>
    </citation>
    <scope>NUCLEOTIDE SEQUENCE [LARGE SCALE GENOMIC DNA]</scope>
    <source>
        <strain evidence="8">JA-Hopewell-2020-01-JO</strain>
        <tissue evidence="8">Whole body</tissue>
    </source>
</reference>
<evidence type="ECO:0000256" key="1">
    <source>
        <dbReference type="ARBA" id="ARBA00004236"/>
    </source>
</evidence>
<dbReference type="GO" id="GO:0005886">
    <property type="term" value="C:plasma membrane"/>
    <property type="evidence" value="ECO:0007669"/>
    <property type="project" value="UniProtKB-SubCell"/>
</dbReference>
<evidence type="ECO:0000259" key="7">
    <source>
        <dbReference type="Pfam" id="PF02351"/>
    </source>
</evidence>
<dbReference type="PANTHER" id="PTHR16840">
    <property type="entry name" value="GROWTH ARREST-SPECIFIC PROTEIN 1"/>
    <property type="match status" value="1"/>
</dbReference>
<comment type="subcellular location">
    <subcellularLocation>
        <location evidence="1">Cell membrane</location>
    </subcellularLocation>
</comment>
<sequence>MWFLMLPLAILTTVADAIPCEEARLKCAYREGCGTALQHYLLDCSGVLQGPHKHYCPQICEYSLIALVSTEEGKALMECECSDPYCQDQKQRTEICKPNVMKIIHEPVVPCRIAQWICNADVQCLTAFDYYQRNCKAMFHGKKCTPKCHNSISILRRQEKAQKLKMCKCDGTEDYNCHGIQRNMDKLCFHNHHYNVTRPKVHVHSDETPQVTLVTSSCKRSIVPSWTISVSLFATLIRNYLGG</sequence>
<comment type="caution">
    <text evidence="8">The sequence shown here is derived from an EMBL/GenBank/DDBJ whole genome shotgun (WGS) entry which is preliminary data.</text>
</comment>
<gene>
    <name evidence="8" type="ORF">ABEB36_003040</name>
</gene>
<evidence type="ECO:0000313" key="8">
    <source>
        <dbReference type="EMBL" id="KAL1513655.1"/>
    </source>
</evidence>
<protein>
    <recommendedName>
        <fullName evidence="7">GDNF/GAS1 domain-containing protein</fullName>
    </recommendedName>
</protein>
<keyword evidence="9" id="KW-1185">Reference proteome</keyword>
<evidence type="ECO:0000256" key="4">
    <source>
        <dbReference type="ARBA" id="ARBA00023136"/>
    </source>
</evidence>
<evidence type="ECO:0000313" key="9">
    <source>
        <dbReference type="Proteomes" id="UP001566132"/>
    </source>
</evidence>
<dbReference type="EMBL" id="JBDJPC010000002">
    <property type="protein sequence ID" value="KAL1513655.1"/>
    <property type="molecule type" value="Genomic_DNA"/>
</dbReference>
<organism evidence="8 9">
    <name type="scientific">Hypothenemus hampei</name>
    <name type="common">Coffee berry borer</name>
    <dbReference type="NCBI Taxonomy" id="57062"/>
    <lineage>
        <taxon>Eukaryota</taxon>
        <taxon>Metazoa</taxon>
        <taxon>Ecdysozoa</taxon>
        <taxon>Arthropoda</taxon>
        <taxon>Hexapoda</taxon>
        <taxon>Insecta</taxon>
        <taxon>Pterygota</taxon>
        <taxon>Neoptera</taxon>
        <taxon>Endopterygota</taxon>
        <taxon>Coleoptera</taxon>
        <taxon>Polyphaga</taxon>
        <taxon>Cucujiformia</taxon>
        <taxon>Curculionidae</taxon>
        <taxon>Scolytinae</taxon>
        <taxon>Hypothenemus</taxon>
    </lineage>
</organism>
<accession>A0ABD1F7U1</accession>
<evidence type="ECO:0000256" key="2">
    <source>
        <dbReference type="ARBA" id="ARBA00022475"/>
    </source>
</evidence>
<keyword evidence="3 6" id="KW-0732">Signal</keyword>
<dbReference type="PANTHER" id="PTHR16840:SF3">
    <property type="entry name" value="GROWTH ARREST-SPECIFIC PROTEIN 1"/>
    <property type="match status" value="1"/>
</dbReference>
<keyword evidence="4" id="KW-0472">Membrane</keyword>
<name>A0ABD1F7U1_HYPHA</name>
<evidence type="ECO:0000256" key="3">
    <source>
        <dbReference type="ARBA" id="ARBA00022729"/>
    </source>
</evidence>
<dbReference type="Proteomes" id="UP001566132">
    <property type="component" value="Unassembled WGS sequence"/>
</dbReference>
<feature type="signal peptide" evidence="6">
    <location>
        <begin position="1"/>
        <end position="17"/>
    </location>
</feature>
<keyword evidence="2" id="KW-1003">Cell membrane</keyword>